<evidence type="ECO:0000313" key="2">
    <source>
        <dbReference type="EnsemblPlants" id="TraesCS4B02G125300.1"/>
    </source>
</evidence>
<reference evidence="2" key="1">
    <citation type="submission" date="2018-08" db="EMBL/GenBank/DDBJ databases">
        <authorList>
            <person name="Rossello M."/>
        </authorList>
    </citation>
    <scope>NUCLEOTIDE SEQUENCE [LARGE SCALE GENOMIC DNA]</scope>
    <source>
        <strain evidence="2">cv. Chinese Spring</strain>
    </source>
</reference>
<organism evidence="2">
    <name type="scientific">Triticum aestivum</name>
    <name type="common">Wheat</name>
    <dbReference type="NCBI Taxonomy" id="4565"/>
    <lineage>
        <taxon>Eukaryota</taxon>
        <taxon>Viridiplantae</taxon>
        <taxon>Streptophyta</taxon>
        <taxon>Embryophyta</taxon>
        <taxon>Tracheophyta</taxon>
        <taxon>Spermatophyta</taxon>
        <taxon>Magnoliopsida</taxon>
        <taxon>Liliopsida</taxon>
        <taxon>Poales</taxon>
        <taxon>Poaceae</taxon>
        <taxon>BOP clade</taxon>
        <taxon>Pooideae</taxon>
        <taxon>Triticodae</taxon>
        <taxon>Triticeae</taxon>
        <taxon>Triticinae</taxon>
        <taxon>Triticum</taxon>
    </lineage>
</organism>
<dbReference type="OMA" id="IGHHNSA"/>
<dbReference type="OrthoDB" id="617512at2759"/>
<dbReference type="Gramene" id="TraesCS4B03G0291800.1">
    <property type="protein sequence ID" value="TraesCS4B03G0291800.1.CDS"/>
    <property type="gene ID" value="TraesCS4B03G0291800"/>
</dbReference>
<protein>
    <submittedName>
        <fullName evidence="2">Uncharacterized protein</fullName>
    </submittedName>
</protein>
<evidence type="ECO:0000313" key="3">
    <source>
        <dbReference type="Proteomes" id="UP000019116"/>
    </source>
</evidence>
<dbReference type="AlphaFoldDB" id="A0A3B6IP45"/>
<name>A0A3B6IP45_WHEAT</name>
<feature type="compositionally biased region" description="Basic and acidic residues" evidence="1">
    <location>
        <begin position="34"/>
        <end position="46"/>
    </location>
</feature>
<feature type="region of interest" description="Disordered" evidence="1">
    <location>
        <begin position="1"/>
        <end position="72"/>
    </location>
</feature>
<proteinExistence type="predicted"/>
<evidence type="ECO:0000256" key="1">
    <source>
        <dbReference type="SAM" id="MobiDB-lite"/>
    </source>
</evidence>
<sequence length="114" mass="13138">MSRTRINVVESNEEYMMKEPIGHHNSAENDVESSDVHERTTNDKEGFTNCDDADADETEDGENAKTKERKKRKLKYIWNLPKGKRIMVRCNDIDQPIGKEDKHLGDYLGSVARN</sequence>
<feature type="compositionally biased region" description="Basic and acidic residues" evidence="1">
    <location>
        <begin position="15"/>
        <end position="27"/>
    </location>
</feature>
<feature type="compositionally biased region" description="Acidic residues" evidence="1">
    <location>
        <begin position="51"/>
        <end position="61"/>
    </location>
</feature>
<dbReference type="Gramene" id="TraesCS4B02G125300.1">
    <property type="protein sequence ID" value="TraesCS4B02G125300.1"/>
    <property type="gene ID" value="TraesCS4B02G125300"/>
</dbReference>
<dbReference type="Gramene" id="TraesLAC4B03G02228790.1">
    <property type="protein sequence ID" value="TraesLAC4B03G02228790.1"/>
    <property type="gene ID" value="TraesLAC4B03G02228790"/>
</dbReference>
<dbReference type="EnsemblPlants" id="TraesCS4B02G125300.1">
    <property type="protein sequence ID" value="TraesCS4B02G125300.1"/>
    <property type="gene ID" value="TraesCS4B02G125300"/>
</dbReference>
<dbReference type="Proteomes" id="UP000019116">
    <property type="component" value="Chromosome 4B"/>
</dbReference>
<dbReference type="Gramene" id="TraesCAD_scaffold_010738_01G000100.1">
    <property type="protein sequence ID" value="TraesCAD_scaffold_010738_01G000100.1"/>
    <property type="gene ID" value="TraesCAD_scaffold_010738_01G000100"/>
</dbReference>
<reference evidence="2" key="2">
    <citation type="submission" date="2018-10" db="UniProtKB">
        <authorList>
            <consortium name="EnsemblPlants"/>
        </authorList>
    </citation>
    <scope>IDENTIFICATION</scope>
</reference>
<dbReference type="Gramene" id="TraesWEE_scaffold_000700_01G000100.1">
    <property type="protein sequence ID" value="TraesWEE_scaffold_000700_01G000100.1"/>
    <property type="gene ID" value="TraesWEE_scaffold_000700_01G000100"/>
</dbReference>
<accession>A0A3B6IP45</accession>
<keyword evidence="3" id="KW-1185">Reference proteome</keyword>